<sequence length="288" mass="29329">MHRCPVPRAGPRERGAGRAARRRASPVPGRGRRARAAARPGGRGAGRGAGRVTAGDRIIRATTAATVIGVGAIAAVVSYRHALEVVRDHGETGVTAELVPLTVDGLVYVASMVLLDAARRRHQAPALARVALGLGIGATVAVNVLHGIAHGPVGAAIAAWPAVTLVVVVELLMGMIRRGRAAGAVDGRTSGGRPLVWWPVPPVPVGRPVASALEPDGPQVNGEAGEASAEADPAMVASARDRFGEMLANGDLPSVRAIRRELRVGHPRAVAVRSALANGHGLDGAGPA</sequence>
<comment type="caution">
    <text evidence="3">The sequence shown here is derived from an EMBL/GenBank/DDBJ whole genome shotgun (WGS) entry which is preliminary data.</text>
</comment>
<protein>
    <submittedName>
        <fullName evidence="3">DUF2637 domain-containing protein</fullName>
    </submittedName>
</protein>
<dbReference type="InterPro" id="IPR021235">
    <property type="entry name" value="DUF2637"/>
</dbReference>
<feature type="region of interest" description="Disordered" evidence="1">
    <location>
        <begin position="1"/>
        <end position="50"/>
    </location>
</feature>
<accession>A0A6I4MTZ3</accession>
<dbReference type="AlphaFoldDB" id="A0A6I4MTZ3"/>
<proteinExistence type="predicted"/>
<evidence type="ECO:0000313" key="4">
    <source>
        <dbReference type="Proteomes" id="UP000462055"/>
    </source>
</evidence>
<keyword evidence="2" id="KW-1133">Transmembrane helix</keyword>
<dbReference type="EMBL" id="WBMS02000073">
    <property type="protein sequence ID" value="MWA07407.1"/>
    <property type="molecule type" value="Genomic_DNA"/>
</dbReference>
<organism evidence="3 4">
    <name type="scientific">Actinomadura physcomitrii</name>
    <dbReference type="NCBI Taxonomy" id="2650748"/>
    <lineage>
        <taxon>Bacteria</taxon>
        <taxon>Bacillati</taxon>
        <taxon>Actinomycetota</taxon>
        <taxon>Actinomycetes</taxon>
        <taxon>Streptosporangiales</taxon>
        <taxon>Thermomonosporaceae</taxon>
        <taxon>Actinomadura</taxon>
    </lineage>
</organism>
<feature type="transmembrane region" description="Helical" evidence="2">
    <location>
        <begin position="98"/>
        <end position="118"/>
    </location>
</feature>
<feature type="transmembrane region" description="Helical" evidence="2">
    <location>
        <begin position="58"/>
        <end position="78"/>
    </location>
</feature>
<reference evidence="3" key="1">
    <citation type="submission" date="2019-12" db="EMBL/GenBank/DDBJ databases">
        <title>Actinomadura physcomitrii sp. nov., a novel actinomycete isolated from moss [Physcomitrium sphaericum (Ludw) Fuernr].</title>
        <authorList>
            <person name="Zhuang X."/>
        </authorList>
    </citation>
    <scope>NUCLEOTIDE SEQUENCE [LARGE SCALE GENOMIC DNA]</scope>
    <source>
        <strain evidence="3">LD22</strain>
    </source>
</reference>
<feature type="transmembrane region" description="Helical" evidence="2">
    <location>
        <begin position="130"/>
        <end position="149"/>
    </location>
</feature>
<name>A0A6I4MTZ3_9ACTN</name>
<evidence type="ECO:0000256" key="1">
    <source>
        <dbReference type="SAM" id="MobiDB-lite"/>
    </source>
</evidence>
<evidence type="ECO:0000256" key="2">
    <source>
        <dbReference type="SAM" id="Phobius"/>
    </source>
</evidence>
<feature type="compositionally biased region" description="Basic residues" evidence="1">
    <location>
        <begin position="19"/>
        <end position="36"/>
    </location>
</feature>
<keyword evidence="4" id="KW-1185">Reference proteome</keyword>
<keyword evidence="2" id="KW-0472">Membrane</keyword>
<feature type="transmembrane region" description="Helical" evidence="2">
    <location>
        <begin position="155"/>
        <end position="173"/>
    </location>
</feature>
<gene>
    <name evidence="3" type="ORF">F8568_045205</name>
</gene>
<dbReference type="Proteomes" id="UP000462055">
    <property type="component" value="Unassembled WGS sequence"/>
</dbReference>
<keyword evidence="2" id="KW-0812">Transmembrane</keyword>
<dbReference type="Pfam" id="PF10935">
    <property type="entry name" value="DUF2637"/>
    <property type="match status" value="1"/>
</dbReference>
<evidence type="ECO:0000313" key="3">
    <source>
        <dbReference type="EMBL" id="MWA07407.1"/>
    </source>
</evidence>